<accession>A0A072U6B6</accession>
<feature type="domain" description="Disease resistance protein winged helix" evidence="4">
    <location>
        <begin position="1"/>
        <end position="42"/>
    </location>
</feature>
<dbReference type="GO" id="GO:0006952">
    <property type="term" value="P:defense response"/>
    <property type="evidence" value="ECO:0007669"/>
    <property type="project" value="UniProtKB-KW"/>
</dbReference>
<dbReference type="Pfam" id="PF25019">
    <property type="entry name" value="LRR_R13L1-DRL21"/>
    <property type="match status" value="1"/>
</dbReference>
<dbReference type="InterPro" id="IPR058922">
    <property type="entry name" value="WHD_DRP"/>
</dbReference>
<evidence type="ECO:0000313" key="8">
    <source>
        <dbReference type="Proteomes" id="UP000002051"/>
    </source>
</evidence>
<dbReference type="AlphaFoldDB" id="A0A072U6B6"/>
<dbReference type="InterPro" id="IPR056789">
    <property type="entry name" value="LRR_R13L1-DRL21"/>
</dbReference>
<dbReference type="EMBL" id="CM001222">
    <property type="protein sequence ID" value="KEH25299.1"/>
    <property type="molecule type" value="Genomic_DNA"/>
</dbReference>
<gene>
    <name evidence="6" type="ordered locus">MTR_6g017015</name>
</gene>
<dbReference type="HOGENOM" id="CLU_772469_0_0_1"/>
<dbReference type="Gene3D" id="3.80.10.10">
    <property type="entry name" value="Ribonuclease Inhibitor"/>
    <property type="match status" value="2"/>
</dbReference>
<evidence type="ECO:0000256" key="3">
    <source>
        <dbReference type="ARBA" id="ARBA00022821"/>
    </source>
</evidence>
<evidence type="ECO:0000256" key="2">
    <source>
        <dbReference type="ARBA" id="ARBA00022737"/>
    </source>
</evidence>
<keyword evidence="3" id="KW-0611">Plant defense</keyword>
<dbReference type="SUPFAM" id="SSF52058">
    <property type="entry name" value="L domain-like"/>
    <property type="match status" value="1"/>
</dbReference>
<reference evidence="6 8" key="1">
    <citation type="journal article" date="2011" name="Nature">
        <title>The Medicago genome provides insight into the evolution of rhizobial symbioses.</title>
        <authorList>
            <person name="Young N.D."/>
            <person name="Debelle F."/>
            <person name="Oldroyd G.E."/>
            <person name="Geurts R."/>
            <person name="Cannon S.B."/>
            <person name="Udvardi M.K."/>
            <person name="Benedito V.A."/>
            <person name="Mayer K.F."/>
            <person name="Gouzy J."/>
            <person name="Schoof H."/>
            <person name="Van de Peer Y."/>
            <person name="Proost S."/>
            <person name="Cook D.R."/>
            <person name="Meyers B.C."/>
            <person name="Spannagl M."/>
            <person name="Cheung F."/>
            <person name="De Mita S."/>
            <person name="Krishnakumar V."/>
            <person name="Gundlach H."/>
            <person name="Zhou S."/>
            <person name="Mudge J."/>
            <person name="Bharti A.K."/>
            <person name="Murray J.D."/>
            <person name="Naoumkina M.A."/>
            <person name="Rosen B."/>
            <person name="Silverstein K.A."/>
            <person name="Tang H."/>
            <person name="Rombauts S."/>
            <person name="Zhao P.X."/>
            <person name="Zhou P."/>
            <person name="Barbe V."/>
            <person name="Bardou P."/>
            <person name="Bechner M."/>
            <person name="Bellec A."/>
            <person name="Berger A."/>
            <person name="Berges H."/>
            <person name="Bidwell S."/>
            <person name="Bisseling T."/>
            <person name="Choisne N."/>
            <person name="Couloux A."/>
            <person name="Denny R."/>
            <person name="Deshpande S."/>
            <person name="Dai X."/>
            <person name="Doyle J.J."/>
            <person name="Dudez A.M."/>
            <person name="Farmer A.D."/>
            <person name="Fouteau S."/>
            <person name="Franken C."/>
            <person name="Gibelin C."/>
            <person name="Gish J."/>
            <person name="Goldstein S."/>
            <person name="Gonzalez A.J."/>
            <person name="Green P.J."/>
            <person name="Hallab A."/>
            <person name="Hartog M."/>
            <person name="Hua A."/>
            <person name="Humphray S.J."/>
            <person name="Jeong D.H."/>
            <person name="Jing Y."/>
            <person name="Jocker A."/>
            <person name="Kenton S.M."/>
            <person name="Kim D.J."/>
            <person name="Klee K."/>
            <person name="Lai H."/>
            <person name="Lang C."/>
            <person name="Lin S."/>
            <person name="Macmil S.L."/>
            <person name="Magdelenat G."/>
            <person name="Matthews L."/>
            <person name="McCorrison J."/>
            <person name="Monaghan E.L."/>
            <person name="Mun J.H."/>
            <person name="Najar F.Z."/>
            <person name="Nicholson C."/>
            <person name="Noirot C."/>
            <person name="O'Bleness M."/>
            <person name="Paule C.R."/>
            <person name="Poulain J."/>
            <person name="Prion F."/>
            <person name="Qin B."/>
            <person name="Qu C."/>
            <person name="Retzel E.F."/>
            <person name="Riddle C."/>
            <person name="Sallet E."/>
            <person name="Samain S."/>
            <person name="Samson N."/>
            <person name="Sanders I."/>
            <person name="Saurat O."/>
            <person name="Scarpelli C."/>
            <person name="Schiex T."/>
            <person name="Segurens B."/>
            <person name="Severin A.J."/>
            <person name="Sherrier D.J."/>
            <person name="Shi R."/>
            <person name="Sims S."/>
            <person name="Singer S.R."/>
            <person name="Sinharoy S."/>
            <person name="Sterck L."/>
            <person name="Viollet A."/>
            <person name="Wang B.B."/>
            <person name="Wang K."/>
            <person name="Wang M."/>
            <person name="Wang X."/>
            <person name="Warfsmann J."/>
            <person name="Weissenbach J."/>
            <person name="White D.D."/>
            <person name="White J.D."/>
            <person name="Wiley G.B."/>
            <person name="Wincker P."/>
            <person name="Xing Y."/>
            <person name="Yang L."/>
            <person name="Yao Z."/>
            <person name="Ying F."/>
            <person name="Zhai J."/>
            <person name="Zhou L."/>
            <person name="Zuber A."/>
            <person name="Denarie J."/>
            <person name="Dixon R.A."/>
            <person name="May G.D."/>
            <person name="Schwartz D.C."/>
            <person name="Rogers J."/>
            <person name="Quetier F."/>
            <person name="Town C.D."/>
            <person name="Roe B.A."/>
        </authorList>
    </citation>
    <scope>NUCLEOTIDE SEQUENCE [LARGE SCALE GENOMIC DNA]</scope>
    <source>
        <strain evidence="6">A17</strain>
        <strain evidence="7 8">cv. Jemalong A17</strain>
    </source>
</reference>
<dbReference type="InterPro" id="IPR032675">
    <property type="entry name" value="LRR_dom_sf"/>
</dbReference>
<dbReference type="Pfam" id="PF23559">
    <property type="entry name" value="WHD_DRP"/>
    <property type="match status" value="1"/>
</dbReference>
<keyword evidence="2" id="KW-0677">Repeat</keyword>
<protein>
    <submittedName>
        <fullName evidence="6">Disease resistance protein (NBS-LRR class) family protein</fullName>
    </submittedName>
</protein>
<dbReference type="EnsemblPlants" id="KEH25299">
    <property type="protein sequence ID" value="KEH25299"/>
    <property type="gene ID" value="MTR_6g017015"/>
</dbReference>
<evidence type="ECO:0000259" key="4">
    <source>
        <dbReference type="Pfam" id="PF23559"/>
    </source>
</evidence>
<organism evidence="6 8">
    <name type="scientific">Medicago truncatula</name>
    <name type="common">Barrel medic</name>
    <name type="synonym">Medicago tribuloides</name>
    <dbReference type="NCBI Taxonomy" id="3880"/>
    <lineage>
        <taxon>Eukaryota</taxon>
        <taxon>Viridiplantae</taxon>
        <taxon>Streptophyta</taxon>
        <taxon>Embryophyta</taxon>
        <taxon>Tracheophyta</taxon>
        <taxon>Spermatophyta</taxon>
        <taxon>Magnoliopsida</taxon>
        <taxon>eudicotyledons</taxon>
        <taxon>Gunneridae</taxon>
        <taxon>Pentapetalae</taxon>
        <taxon>rosids</taxon>
        <taxon>fabids</taxon>
        <taxon>Fabales</taxon>
        <taxon>Fabaceae</taxon>
        <taxon>Papilionoideae</taxon>
        <taxon>50 kb inversion clade</taxon>
        <taxon>NPAAA clade</taxon>
        <taxon>Hologalegina</taxon>
        <taxon>IRL clade</taxon>
        <taxon>Trifolieae</taxon>
        <taxon>Medicago</taxon>
    </lineage>
</organism>
<evidence type="ECO:0000313" key="6">
    <source>
        <dbReference type="EMBL" id="KEH25299.1"/>
    </source>
</evidence>
<dbReference type="PaxDb" id="3880-AES84501"/>
<dbReference type="PANTHER" id="PTHR36766:SF70">
    <property type="entry name" value="DISEASE RESISTANCE PROTEIN RGA4"/>
    <property type="match status" value="1"/>
</dbReference>
<name>A0A072U6B6_MEDTR</name>
<dbReference type="PANTHER" id="PTHR36766">
    <property type="entry name" value="PLANT BROAD-SPECTRUM MILDEW RESISTANCE PROTEIN RPW8"/>
    <property type="match status" value="1"/>
</dbReference>
<keyword evidence="8" id="KW-1185">Reference proteome</keyword>
<proteinExistence type="predicted"/>
<evidence type="ECO:0000259" key="5">
    <source>
        <dbReference type="Pfam" id="PF25019"/>
    </source>
</evidence>
<sequence>MEDVGNEFVNTRLKKSFFLDEKFDKYGNLVSFKMHELMHDLALLVAHNDFYLDSVKRVANILHTVETWHGEYTDCGEAKLQDLIGRLHHLRYLDLSWCARLESLPKSIRNLVNLGNLEINGLDQVRDVRLESQDVNLMDKKFLESLDLNWDCRGKIEDTLQLLENLRPHQNLRRINVDDILVSSFLAATFFPTLERLSISSCDKLRGWKSKEDDVRSHHLSLPQFRCLSQLMIYGCPKLTCLPPFPNVKEFELCESTLKPLKDALDTSTTPLSMLKSLKIQGSNLEIDSLPSMFQYLTYYHLKRIEIVGCHYLKSLPRGISRLNNLVELKKWDCPLLGQCNCKCFTGEDLLRFLMSRTK</sequence>
<dbReference type="Proteomes" id="UP000002051">
    <property type="component" value="Chromosome 6"/>
</dbReference>
<reference evidence="7" key="3">
    <citation type="submission" date="2015-04" db="UniProtKB">
        <authorList>
            <consortium name="EnsemblPlants"/>
        </authorList>
    </citation>
    <scope>IDENTIFICATION</scope>
    <source>
        <strain evidence="7">cv. Jemalong A17</strain>
    </source>
</reference>
<evidence type="ECO:0000256" key="1">
    <source>
        <dbReference type="ARBA" id="ARBA00022614"/>
    </source>
</evidence>
<reference evidence="6 8" key="2">
    <citation type="journal article" date="2014" name="BMC Genomics">
        <title>An improved genome release (version Mt4.0) for the model legume Medicago truncatula.</title>
        <authorList>
            <person name="Tang H."/>
            <person name="Krishnakumar V."/>
            <person name="Bidwell S."/>
            <person name="Rosen B."/>
            <person name="Chan A."/>
            <person name="Zhou S."/>
            <person name="Gentzbittel L."/>
            <person name="Childs K.L."/>
            <person name="Yandell M."/>
            <person name="Gundlach H."/>
            <person name="Mayer K.F."/>
            <person name="Schwartz D.C."/>
            <person name="Town C.D."/>
        </authorList>
    </citation>
    <scope>GENOME REANNOTATION</scope>
    <source>
        <strain evidence="6">A17</strain>
        <strain evidence="7 8">cv. Jemalong A17</strain>
    </source>
</reference>
<keyword evidence="1" id="KW-0433">Leucine-rich repeat</keyword>
<dbReference type="eggNOG" id="KOG4658">
    <property type="taxonomic scope" value="Eukaryota"/>
</dbReference>
<feature type="domain" description="R13L1/DRL21-like LRR repeat region" evidence="5">
    <location>
        <begin position="107"/>
        <end position="206"/>
    </location>
</feature>
<evidence type="ECO:0000313" key="7">
    <source>
        <dbReference type="EnsemblPlants" id="KEH25299"/>
    </source>
</evidence>